<dbReference type="InterPro" id="IPR050834">
    <property type="entry name" value="Glycosyltransf_2"/>
</dbReference>
<feature type="transmembrane region" description="Helical" evidence="1">
    <location>
        <begin position="285"/>
        <end position="305"/>
    </location>
</feature>
<evidence type="ECO:0000313" key="3">
    <source>
        <dbReference type="EMBL" id="MBD8869389.1"/>
    </source>
</evidence>
<keyword evidence="1" id="KW-0812">Transmembrane</keyword>
<name>A0A927K3E3_9ACTN</name>
<evidence type="ECO:0000256" key="1">
    <source>
        <dbReference type="SAM" id="Phobius"/>
    </source>
</evidence>
<dbReference type="PANTHER" id="PTHR43685:SF2">
    <property type="entry name" value="GLYCOSYLTRANSFERASE 2-LIKE DOMAIN-CONTAINING PROTEIN"/>
    <property type="match status" value="1"/>
</dbReference>
<dbReference type="Gene3D" id="3.90.550.10">
    <property type="entry name" value="Spore Coat Polysaccharide Biosynthesis Protein SpsA, Chain A"/>
    <property type="match status" value="1"/>
</dbReference>
<keyword evidence="1" id="KW-0472">Membrane</keyword>
<dbReference type="RefSeq" id="WP_192142047.1">
    <property type="nucleotide sequence ID" value="NZ_JACYXZ010000002.1"/>
</dbReference>
<accession>A0A927K3E3</accession>
<organism evidence="3 4">
    <name type="scientific">Nocardioides donggukensis</name>
    <dbReference type="NCBI Taxonomy" id="2774019"/>
    <lineage>
        <taxon>Bacteria</taxon>
        <taxon>Bacillati</taxon>
        <taxon>Actinomycetota</taxon>
        <taxon>Actinomycetes</taxon>
        <taxon>Propionibacteriales</taxon>
        <taxon>Nocardioidaceae</taxon>
        <taxon>Nocardioides</taxon>
    </lineage>
</organism>
<keyword evidence="1" id="KW-1133">Transmembrane helix</keyword>
<dbReference type="AlphaFoldDB" id="A0A927K3E3"/>
<dbReference type="EMBL" id="JACYXZ010000002">
    <property type="protein sequence ID" value="MBD8869389.1"/>
    <property type="molecule type" value="Genomic_DNA"/>
</dbReference>
<sequence length="313" mass="33702">MSPQQPPEGRPETLGVVVCTYTEERLDQVVDAVASVRRQTRAPDRVLVVVDGDEELAGTVGAALPGEEILCLGRNSGVSVARNRGVAALDTDLVAFLDDDAVARPAWLAELVGPLADPRVMGVSGSSEGIFGRRHPAWLPDEFLWTVGVSWRGMPTEPARIRNFYGGCAVVRRSVFEAVDGFATDIGHREGRVGGGEEADFCLRASRAHPGDWFLFAPSAVVGHRVPPARLTLRYFLRRCFDEGVMKRQVSARLKDGALGAERQFALRLPAAAGRYLRTPSRRPAAGGVLLGVLAVLAGLLRGSVDTWTGGRR</sequence>
<dbReference type="Pfam" id="PF00535">
    <property type="entry name" value="Glycos_transf_2"/>
    <property type="match status" value="1"/>
</dbReference>
<dbReference type="PANTHER" id="PTHR43685">
    <property type="entry name" value="GLYCOSYLTRANSFERASE"/>
    <property type="match status" value="1"/>
</dbReference>
<reference evidence="3" key="1">
    <citation type="submission" date="2020-09" db="EMBL/GenBank/DDBJ databases">
        <title>Nocardioides sp. strain MJB4 16S ribosomal RNA gene Genome sequencing and assembly.</title>
        <authorList>
            <person name="Kim I."/>
        </authorList>
    </citation>
    <scope>NUCLEOTIDE SEQUENCE</scope>
    <source>
        <strain evidence="3">MJB4</strain>
    </source>
</reference>
<gene>
    <name evidence="3" type="ORF">IE331_07120</name>
</gene>
<keyword evidence="4" id="KW-1185">Reference proteome</keyword>
<dbReference type="InterPro" id="IPR029044">
    <property type="entry name" value="Nucleotide-diphossugar_trans"/>
</dbReference>
<evidence type="ECO:0000313" key="4">
    <source>
        <dbReference type="Proteomes" id="UP000616839"/>
    </source>
</evidence>
<comment type="caution">
    <text evidence="3">The sequence shown here is derived from an EMBL/GenBank/DDBJ whole genome shotgun (WGS) entry which is preliminary data.</text>
</comment>
<dbReference type="InterPro" id="IPR001173">
    <property type="entry name" value="Glyco_trans_2-like"/>
</dbReference>
<protein>
    <submittedName>
        <fullName evidence="3">Glycosyltransferase family 2 protein</fullName>
    </submittedName>
</protein>
<feature type="domain" description="Glycosyltransferase 2-like" evidence="2">
    <location>
        <begin position="16"/>
        <end position="178"/>
    </location>
</feature>
<dbReference type="SUPFAM" id="SSF53448">
    <property type="entry name" value="Nucleotide-diphospho-sugar transferases"/>
    <property type="match status" value="1"/>
</dbReference>
<proteinExistence type="predicted"/>
<dbReference type="Proteomes" id="UP000616839">
    <property type="component" value="Unassembled WGS sequence"/>
</dbReference>
<evidence type="ECO:0000259" key="2">
    <source>
        <dbReference type="Pfam" id="PF00535"/>
    </source>
</evidence>